<keyword evidence="8" id="KW-1185">Reference proteome</keyword>
<dbReference type="PANTHER" id="PTHR22911:SF6">
    <property type="entry name" value="SOLUTE CARRIER FAMILY 35 MEMBER G1"/>
    <property type="match status" value="1"/>
</dbReference>
<feature type="transmembrane region" description="Helical" evidence="5">
    <location>
        <begin position="275"/>
        <end position="294"/>
    </location>
</feature>
<evidence type="ECO:0000313" key="7">
    <source>
        <dbReference type="EMBL" id="ARU56402.1"/>
    </source>
</evidence>
<feature type="transmembrane region" description="Helical" evidence="5">
    <location>
        <begin position="162"/>
        <end position="181"/>
    </location>
</feature>
<feature type="transmembrane region" description="Helical" evidence="5">
    <location>
        <begin position="131"/>
        <end position="150"/>
    </location>
</feature>
<keyword evidence="7" id="KW-0762">Sugar transport</keyword>
<feature type="transmembrane region" description="Helical" evidence="5">
    <location>
        <begin position="16"/>
        <end position="36"/>
    </location>
</feature>
<keyword evidence="2 5" id="KW-0812">Transmembrane</keyword>
<gene>
    <name evidence="7" type="ORF">OLMES_2339</name>
</gene>
<feature type="transmembrane region" description="Helical" evidence="5">
    <location>
        <begin position="250"/>
        <end position="269"/>
    </location>
</feature>
<dbReference type="Proteomes" id="UP000196027">
    <property type="component" value="Chromosome"/>
</dbReference>
<feature type="transmembrane region" description="Helical" evidence="5">
    <location>
        <begin position="82"/>
        <end position="100"/>
    </location>
</feature>
<feature type="transmembrane region" description="Helical" evidence="5">
    <location>
        <begin position="193"/>
        <end position="213"/>
    </location>
</feature>
<feature type="transmembrane region" description="Helical" evidence="5">
    <location>
        <begin position="42"/>
        <end position="61"/>
    </location>
</feature>
<evidence type="ECO:0000256" key="3">
    <source>
        <dbReference type="ARBA" id="ARBA00022989"/>
    </source>
</evidence>
<dbReference type="EMBL" id="CP021425">
    <property type="protein sequence ID" value="ARU56402.1"/>
    <property type="molecule type" value="Genomic_DNA"/>
</dbReference>
<evidence type="ECO:0000259" key="6">
    <source>
        <dbReference type="Pfam" id="PF00892"/>
    </source>
</evidence>
<accession>A0A1Y0I7C9</accession>
<dbReference type="InterPro" id="IPR037185">
    <property type="entry name" value="EmrE-like"/>
</dbReference>
<evidence type="ECO:0000256" key="5">
    <source>
        <dbReference type="SAM" id="Phobius"/>
    </source>
</evidence>
<feature type="transmembrane region" description="Helical" evidence="5">
    <location>
        <begin position="106"/>
        <end position="124"/>
    </location>
</feature>
<feature type="domain" description="EamA" evidence="6">
    <location>
        <begin position="15"/>
        <end position="146"/>
    </location>
</feature>
<evidence type="ECO:0000256" key="2">
    <source>
        <dbReference type="ARBA" id="ARBA00022692"/>
    </source>
</evidence>
<dbReference type="KEGG" id="ome:OLMES_2339"/>
<keyword evidence="3 5" id="KW-1133">Transmembrane helix</keyword>
<proteinExistence type="predicted"/>
<dbReference type="SUPFAM" id="SSF103481">
    <property type="entry name" value="Multidrug resistance efflux transporter EmrE"/>
    <property type="match status" value="2"/>
</dbReference>
<feature type="domain" description="EamA" evidence="6">
    <location>
        <begin position="163"/>
        <end position="291"/>
    </location>
</feature>
<protein>
    <submittedName>
        <fullName evidence="7">Sugar transport protein</fullName>
    </submittedName>
</protein>
<dbReference type="InterPro" id="IPR000620">
    <property type="entry name" value="EamA_dom"/>
</dbReference>
<organism evidence="7 8">
    <name type="scientific">Oleiphilus messinensis</name>
    <dbReference type="NCBI Taxonomy" id="141451"/>
    <lineage>
        <taxon>Bacteria</taxon>
        <taxon>Pseudomonadati</taxon>
        <taxon>Pseudomonadota</taxon>
        <taxon>Gammaproteobacteria</taxon>
        <taxon>Oceanospirillales</taxon>
        <taxon>Oleiphilaceae</taxon>
        <taxon>Oleiphilus</taxon>
    </lineage>
</organism>
<comment type="subcellular location">
    <subcellularLocation>
        <location evidence="1">Membrane</location>
        <topology evidence="1">Multi-pass membrane protein</topology>
    </subcellularLocation>
</comment>
<feature type="transmembrane region" description="Helical" evidence="5">
    <location>
        <begin position="219"/>
        <end position="238"/>
    </location>
</feature>
<dbReference type="Pfam" id="PF00892">
    <property type="entry name" value="EamA"/>
    <property type="match status" value="2"/>
</dbReference>
<dbReference type="GO" id="GO:0016020">
    <property type="term" value="C:membrane"/>
    <property type="evidence" value="ECO:0007669"/>
    <property type="project" value="UniProtKB-SubCell"/>
</dbReference>
<keyword evidence="4 5" id="KW-0472">Membrane</keyword>
<reference evidence="7 8" key="1">
    <citation type="submission" date="2017-05" db="EMBL/GenBank/DDBJ databases">
        <title>Genomic insights into alkan degradation activity of Oleiphilus messinensis.</title>
        <authorList>
            <person name="Kozyavkin S.A."/>
            <person name="Slesarev A.I."/>
            <person name="Golyshin P.N."/>
            <person name="Korzhenkov A."/>
            <person name="Golyshina O.N."/>
            <person name="Toshchakov S.V."/>
        </authorList>
    </citation>
    <scope>NUCLEOTIDE SEQUENCE [LARGE SCALE GENOMIC DNA]</scope>
    <source>
        <strain evidence="7 8">ME102</strain>
    </source>
</reference>
<keyword evidence="7" id="KW-0813">Transport</keyword>
<sequence length="299" mass="32579">MTRLQTHSPLFQIPIGIRYMILSAFGFAVMAASVKWCSQSGLPVLEIVAARALISLILSFLDVKRKRLSLFGNRKDLLIARGVVGALALFCVYYAVSALPLAESTVLQYLHPMFTAILAFLFLGERLRWPTLICILFSFAGLLIITRPDYLLTGGVPELPSLALTAAVLGAIGSAIAYVLVRKLSATEDPSVIIFYFPMIALPAAVVLLGNDFIMPQGYQWLGLLLVGVFTQIGQIGLTKAMQSETASQATAFSYLQVLFAVLLGWFVFAEVPVLWTWVGGSLILCGALINILYRPKTT</sequence>
<dbReference type="PANTHER" id="PTHR22911">
    <property type="entry name" value="ACYL-MALONYL CONDENSING ENZYME-RELATED"/>
    <property type="match status" value="1"/>
</dbReference>
<dbReference type="Gene3D" id="1.10.3730.20">
    <property type="match status" value="1"/>
</dbReference>
<dbReference type="RefSeq" id="WP_198343308.1">
    <property type="nucleotide sequence ID" value="NZ_CP021425.1"/>
</dbReference>
<dbReference type="AlphaFoldDB" id="A0A1Y0I7C9"/>
<evidence type="ECO:0000256" key="4">
    <source>
        <dbReference type="ARBA" id="ARBA00023136"/>
    </source>
</evidence>
<evidence type="ECO:0000256" key="1">
    <source>
        <dbReference type="ARBA" id="ARBA00004141"/>
    </source>
</evidence>
<name>A0A1Y0I7C9_9GAMM</name>
<evidence type="ECO:0000313" key="8">
    <source>
        <dbReference type="Proteomes" id="UP000196027"/>
    </source>
</evidence>